<keyword evidence="1" id="KW-0812">Transmembrane</keyword>
<sequence length="69" mass="7329">MGAIANLGRLLDSAVLAMFTVILAGAALYCMGLVHHMVVITERNKLGAFGNLVANALPFKVRRAARYGV</sequence>
<protein>
    <submittedName>
        <fullName evidence="2">Uncharacterized protein</fullName>
    </submittedName>
</protein>
<keyword evidence="1" id="KW-1133">Transmembrane helix</keyword>
<keyword evidence="3" id="KW-1185">Reference proteome</keyword>
<dbReference type="EMBL" id="JAAPAO010000467">
    <property type="protein sequence ID" value="KAF4659072.1"/>
    <property type="molecule type" value="Genomic_DNA"/>
</dbReference>
<reference evidence="2 3" key="1">
    <citation type="submission" date="2020-04" db="EMBL/GenBank/DDBJ databases">
        <title>Perkinsus chesapeaki whole genome sequence.</title>
        <authorList>
            <person name="Bogema D.R."/>
        </authorList>
    </citation>
    <scope>NUCLEOTIDE SEQUENCE [LARGE SCALE GENOMIC DNA]</scope>
    <source>
        <strain evidence="2">ATCC PRA-425</strain>
    </source>
</reference>
<evidence type="ECO:0000313" key="2">
    <source>
        <dbReference type="EMBL" id="KAF4659072.1"/>
    </source>
</evidence>
<keyword evidence="1" id="KW-0472">Membrane</keyword>
<dbReference type="OrthoDB" id="439796at2759"/>
<proteinExistence type="predicted"/>
<dbReference type="Proteomes" id="UP000591131">
    <property type="component" value="Unassembled WGS sequence"/>
</dbReference>
<comment type="caution">
    <text evidence="2">The sequence shown here is derived from an EMBL/GenBank/DDBJ whole genome shotgun (WGS) entry which is preliminary data.</text>
</comment>
<organism evidence="2 3">
    <name type="scientific">Perkinsus chesapeaki</name>
    <name type="common">Clam parasite</name>
    <name type="synonym">Perkinsus andrewsi</name>
    <dbReference type="NCBI Taxonomy" id="330153"/>
    <lineage>
        <taxon>Eukaryota</taxon>
        <taxon>Sar</taxon>
        <taxon>Alveolata</taxon>
        <taxon>Perkinsozoa</taxon>
        <taxon>Perkinsea</taxon>
        <taxon>Perkinsida</taxon>
        <taxon>Perkinsidae</taxon>
        <taxon>Perkinsus</taxon>
    </lineage>
</organism>
<evidence type="ECO:0000256" key="1">
    <source>
        <dbReference type="SAM" id="Phobius"/>
    </source>
</evidence>
<dbReference type="AlphaFoldDB" id="A0A7J6LIG5"/>
<feature type="transmembrane region" description="Helical" evidence="1">
    <location>
        <begin position="14"/>
        <end position="34"/>
    </location>
</feature>
<gene>
    <name evidence="2" type="ORF">FOL47_007731</name>
</gene>
<accession>A0A7J6LIG5</accession>
<name>A0A7J6LIG5_PERCH</name>
<evidence type="ECO:0000313" key="3">
    <source>
        <dbReference type="Proteomes" id="UP000591131"/>
    </source>
</evidence>